<dbReference type="Pfam" id="PF12796">
    <property type="entry name" value="Ank_2"/>
    <property type="match status" value="1"/>
</dbReference>
<keyword evidence="2 3" id="KW-0040">ANK repeat</keyword>
<evidence type="ECO:0000256" key="1">
    <source>
        <dbReference type="ARBA" id="ARBA00022737"/>
    </source>
</evidence>
<dbReference type="EMBL" id="CAJPWZ010003320">
    <property type="protein sequence ID" value="CAG2257092.1"/>
    <property type="molecule type" value="Genomic_DNA"/>
</dbReference>
<feature type="repeat" description="ANK" evidence="3">
    <location>
        <begin position="377"/>
        <end position="409"/>
    </location>
</feature>
<keyword evidence="5" id="KW-1185">Reference proteome</keyword>
<feature type="repeat" description="ANK" evidence="3">
    <location>
        <begin position="443"/>
        <end position="475"/>
    </location>
</feature>
<dbReference type="SUPFAM" id="SSF48403">
    <property type="entry name" value="Ankyrin repeat"/>
    <property type="match status" value="1"/>
</dbReference>
<dbReference type="PANTHER" id="PTHR24173">
    <property type="entry name" value="ANKYRIN REPEAT CONTAINING"/>
    <property type="match status" value="1"/>
</dbReference>
<protein>
    <submittedName>
        <fullName evidence="4">Uncharacterized protein</fullName>
    </submittedName>
</protein>
<evidence type="ECO:0000313" key="5">
    <source>
        <dbReference type="Proteomes" id="UP000683360"/>
    </source>
</evidence>
<name>A0A8S3VRD8_MYTED</name>
<accession>A0A8S3VRD8</accession>
<dbReference type="SMART" id="SM00248">
    <property type="entry name" value="ANK"/>
    <property type="match status" value="4"/>
</dbReference>
<gene>
    <name evidence="4" type="ORF">MEDL_68373</name>
</gene>
<dbReference type="PROSITE" id="PS50297">
    <property type="entry name" value="ANK_REP_REGION"/>
    <property type="match status" value="3"/>
</dbReference>
<keyword evidence="1" id="KW-0677">Repeat</keyword>
<dbReference type="Gene3D" id="1.25.40.20">
    <property type="entry name" value="Ankyrin repeat-containing domain"/>
    <property type="match status" value="1"/>
</dbReference>
<comment type="caution">
    <text evidence="4">The sequence shown here is derived from an EMBL/GenBank/DDBJ whole genome shotgun (WGS) entry which is preliminary data.</text>
</comment>
<dbReference type="InterPro" id="IPR036770">
    <property type="entry name" value="Ankyrin_rpt-contain_sf"/>
</dbReference>
<organism evidence="4 5">
    <name type="scientific">Mytilus edulis</name>
    <name type="common">Blue mussel</name>
    <dbReference type="NCBI Taxonomy" id="6550"/>
    <lineage>
        <taxon>Eukaryota</taxon>
        <taxon>Metazoa</taxon>
        <taxon>Spiralia</taxon>
        <taxon>Lophotrochozoa</taxon>
        <taxon>Mollusca</taxon>
        <taxon>Bivalvia</taxon>
        <taxon>Autobranchia</taxon>
        <taxon>Pteriomorphia</taxon>
        <taxon>Mytilida</taxon>
        <taxon>Mytiloidea</taxon>
        <taxon>Mytilidae</taxon>
        <taxon>Mytilinae</taxon>
        <taxon>Mytilus</taxon>
    </lineage>
</organism>
<dbReference type="PROSITE" id="PS50088">
    <property type="entry name" value="ANK_REPEAT"/>
    <property type="match status" value="3"/>
</dbReference>
<dbReference type="Proteomes" id="UP000683360">
    <property type="component" value="Unassembled WGS sequence"/>
</dbReference>
<feature type="repeat" description="ANK" evidence="3">
    <location>
        <begin position="410"/>
        <end position="442"/>
    </location>
</feature>
<proteinExistence type="predicted"/>
<sequence length="491" mass="55565">MGVCTTRLTTSMPKDVCGHPVSKEMAYRMCSVEELIGFRVKTADFSLFPFSTNGNDECVYAKSICSLEGQVVFHDLESDIDRSCKCDYTYGYAFILEPAKKCKCDPFIEDCTCYKKQCPLDSVLSPGTLSLYYYKQLEGINHMSLLDATSTKTGDKHPGMPKVYLENDNQASIDLIEKEEIDCTETNDNIAIHSTDKTLQTYAHLHLNHSHSDLKDLRRLSAHIRRTFLARTVPAFDLYLRQSSRTLNSWRDNSNGFVKTSTYRKVLDCARKYKSILITGDDEDILPMYFERLLHDWSNREVVNVFSNKNFIDKTFQGTLIRYVNDQRSKSKKEHLANVIAIELKETPLTMSCSKGYNKIVSWLINNDADVNECRYDGASPILLACKEGNVNVVNELLNAGANIYLDDTDGKTPLHVACQFNHNAIIQLLLDKTMDPDCVSDEGITPLMISSENGNTVVVSNLLDKFADVNFCTSSGVSAFFWHARRDTRM</sequence>
<dbReference type="PANTHER" id="PTHR24173:SF74">
    <property type="entry name" value="ANKYRIN REPEAT DOMAIN-CONTAINING PROTEIN 16"/>
    <property type="match status" value="1"/>
</dbReference>
<dbReference type="OrthoDB" id="5314041at2759"/>
<evidence type="ECO:0000256" key="3">
    <source>
        <dbReference type="PROSITE-ProRule" id="PRU00023"/>
    </source>
</evidence>
<evidence type="ECO:0000313" key="4">
    <source>
        <dbReference type="EMBL" id="CAG2257092.1"/>
    </source>
</evidence>
<dbReference type="Pfam" id="PF13637">
    <property type="entry name" value="Ank_4"/>
    <property type="match status" value="1"/>
</dbReference>
<dbReference type="AlphaFoldDB" id="A0A8S3VRD8"/>
<evidence type="ECO:0000256" key="2">
    <source>
        <dbReference type="ARBA" id="ARBA00023043"/>
    </source>
</evidence>
<dbReference type="InterPro" id="IPR002110">
    <property type="entry name" value="Ankyrin_rpt"/>
</dbReference>
<reference evidence="4" key="1">
    <citation type="submission" date="2021-03" db="EMBL/GenBank/DDBJ databases">
        <authorList>
            <person name="Bekaert M."/>
        </authorList>
    </citation>
    <scope>NUCLEOTIDE SEQUENCE</scope>
</reference>